<gene>
    <name evidence="14" type="ORF">HID58_079211</name>
</gene>
<keyword evidence="6 12" id="KW-1133">Transmembrane helix</keyword>
<keyword evidence="15" id="KW-1185">Reference proteome</keyword>
<dbReference type="EMBL" id="JAGKQM010000018">
    <property type="protein sequence ID" value="KAH0862000.1"/>
    <property type="molecule type" value="Genomic_DNA"/>
</dbReference>
<evidence type="ECO:0000256" key="9">
    <source>
        <dbReference type="ARBA" id="ARBA00023098"/>
    </source>
</evidence>
<name>A0ABQ7Y1D0_BRANA</name>
<evidence type="ECO:0000256" key="8">
    <source>
        <dbReference type="ARBA" id="ARBA00023004"/>
    </source>
</evidence>
<organism evidence="14 15">
    <name type="scientific">Brassica napus</name>
    <name type="common">Rape</name>
    <dbReference type="NCBI Taxonomy" id="3708"/>
    <lineage>
        <taxon>Eukaryota</taxon>
        <taxon>Viridiplantae</taxon>
        <taxon>Streptophyta</taxon>
        <taxon>Embryophyta</taxon>
        <taxon>Tracheophyta</taxon>
        <taxon>Spermatophyta</taxon>
        <taxon>Magnoliopsida</taxon>
        <taxon>eudicotyledons</taxon>
        <taxon>Gunneridae</taxon>
        <taxon>Pentapetalae</taxon>
        <taxon>rosids</taxon>
        <taxon>malvids</taxon>
        <taxon>Brassicales</taxon>
        <taxon>Brassicaceae</taxon>
        <taxon>Brassiceae</taxon>
        <taxon>Brassica</taxon>
    </lineage>
</organism>
<evidence type="ECO:0000256" key="1">
    <source>
        <dbReference type="ARBA" id="ARBA00004141"/>
    </source>
</evidence>
<evidence type="ECO:0000256" key="4">
    <source>
        <dbReference type="ARBA" id="ARBA00022692"/>
    </source>
</evidence>
<evidence type="ECO:0000256" key="3">
    <source>
        <dbReference type="ARBA" id="ARBA00009295"/>
    </source>
</evidence>
<evidence type="ECO:0000313" key="15">
    <source>
        <dbReference type="Proteomes" id="UP000824890"/>
    </source>
</evidence>
<dbReference type="PANTHER" id="PTHR11351">
    <property type="entry name" value="ACYL-COA DESATURASE"/>
    <property type="match status" value="1"/>
</dbReference>
<keyword evidence="9" id="KW-0443">Lipid metabolism</keyword>
<comment type="similarity">
    <text evidence="3 11">Belongs to the fatty acid desaturase type 1 family.</text>
</comment>
<evidence type="ECO:0000256" key="10">
    <source>
        <dbReference type="ARBA" id="ARBA00023136"/>
    </source>
</evidence>
<evidence type="ECO:0000259" key="13">
    <source>
        <dbReference type="Pfam" id="PF00487"/>
    </source>
</evidence>
<comment type="domain">
    <text evidence="11">The histidine box domains are involved in binding the catalytic metal ions.</text>
</comment>
<keyword evidence="4 11" id="KW-0812">Transmembrane</keyword>
<sequence>MYLSTKDTVKQLNVGITENIFCQVLLSPLNHMFIQTYNSSKNSSAPVDKCVIPLETMALARAAWFVRKTGRIFRENGIRSITLTVTIVHLLCLLAPFNYKWEALRFGLVLFAVVQLGITFSYHRNLSHRSFKLPKWLEYPFAYSAVFALQGDPMDWVSIHRFHHQFTDTDRDPHSPTEGVEDVTVNVMDLKQQWFYRFLRKTIGFHVLMWLSIFTMGDSWHNNHHAFQSSARQGLEWWQIDITWYLIRLFEVLGLATDVKLPTEYQKQKLALASASKGKKKGGVSFTIDCSKPVDDKIMEIASLISFRENFFHTEIEGWQLLIVSVLDVLDITLSQSSQSTVSGLPMFHQTMMSSTSKPIPVNLVTEQPLIETISADEIRPMPPKLSQPSMFSRHDKVDAFDLDAW</sequence>
<feature type="domain" description="Fatty acid desaturase" evidence="13">
    <location>
        <begin position="103"/>
        <end position="210"/>
    </location>
</feature>
<dbReference type="Gene3D" id="3.30.1360.210">
    <property type="match status" value="1"/>
</dbReference>
<keyword evidence="7 11" id="KW-0560">Oxidoreductase</keyword>
<protein>
    <recommendedName>
        <fullName evidence="13">Fatty acid desaturase domain-containing protein</fullName>
    </recommendedName>
</protein>
<feature type="transmembrane region" description="Helical" evidence="12">
    <location>
        <begin position="103"/>
        <end position="122"/>
    </location>
</feature>
<dbReference type="Proteomes" id="UP000824890">
    <property type="component" value="Unassembled WGS sequence"/>
</dbReference>
<dbReference type="PRINTS" id="PR00075">
    <property type="entry name" value="FACDDSATRASE"/>
</dbReference>
<evidence type="ECO:0000256" key="7">
    <source>
        <dbReference type="ARBA" id="ARBA00023002"/>
    </source>
</evidence>
<comment type="caution">
    <text evidence="14">The sequence shown here is derived from an EMBL/GenBank/DDBJ whole genome shotgun (WGS) entry which is preliminary data.</text>
</comment>
<accession>A0ABQ7Y1D0</accession>
<feature type="transmembrane region" description="Helical" evidence="12">
    <location>
        <begin position="77"/>
        <end position="97"/>
    </location>
</feature>
<evidence type="ECO:0000256" key="11">
    <source>
        <dbReference type="RuleBase" id="RU000581"/>
    </source>
</evidence>
<comment type="cofactor">
    <cofactor evidence="11">
        <name>Fe(2+)</name>
        <dbReference type="ChEBI" id="CHEBI:29033"/>
    </cofactor>
</comment>
<dbReference type="Pfam" id="PF00487">
    <property type="entry name" value="FA_desaturase"/>
    <property type="match status" value="1"/>
</dbReference>
<evidence type="ECO:0000256" key="5">
    <source>
        <dbReference type="ARBA" id="ARBA00022832"/>
    </source>
</evidence>
<keyword evidence="5" id="KW-0276">Fatty acid metabolism</keyword>
<dbReference type="InterPro" id="IPR038526">
    <property type="entry name" value="Ribosomal_eL22_sf"/>
</dbReference>
<dbReference type="PANTHER" id="PTHR11351:SF77">
    <property type="entry name" value="FATTY ACID DESATURASE DOMAIN-CONTAINING PROTEIN"/>
    <property type="match status" value="1"/>
</dbReference>
<reference evidence="14 15" key="1">
    <citation type="submission" date="2021-05" db="EMBL/GenBank/DDBJ databases">
        <title>Genome Assembly of Synthetic Allotetraploid Brassica napus Reveals Homoeologous Exchanges between Subgenomes.</title>
        <authorList>
            <person name="Davis J.T."/>
        </authorList>
    </citation>
    <scope>NUCLEOTIDE SEQUENCE [LARGE SCALE GENOMIC DNA]</scope>
    <source>
        <strain evidence="15">cv. Da-Ae</strain>
        <tissue evidence="14">Seedling</tissue>
    </source>
</reference>
<comment type="pathway">
    <text evidence="2">Lipid metabolism; polyunsaturated fatty acid biosynthesis.</text>
</comment>
<keyword evidence="11" id="KW-0444">Lipid biosynthesis</keyword>
<comment type="subcellular location">
    <subcellularLocation>
        <location evidence="1">Membrane</location>
        <topology evidence="1">Multi-pass membrane protein</topology>
    </subcellularLocation>
</comment>
<evidence type="ECO:0000256" key="6">
    <source>
        <dbReference type="ARBA" id="ARBA00022989"/>
    </source>
</evidence>
<evidence type="ECO:0000256" key="12">
    <source>
        <dbReference type="SAM" id="Phobius"/>
    </source>
</evidence>
<dbReference type="CDD" id="cd03505">
    <property type="entry name" value="Delta9-FADS-like"/>
    <property type="match status" value="1"/>
</dbReference>
<evidence type="ECO:0000256" key="2">
    <source>
        <dbReference type="ARBA" id="ARBA00005105"/>
    </source>
</evidence>
<keyword evidence="11" id="KW-0275">Fatty acid biosynthesis</keyword>
<dbReference type="InterPro" id="IPR005804">
    <property type="entry name" value="FA_desaturase_dom"/>
</dbReference>
<proteinExistence type="inferred from homology"/>
<evidence type="ECO:0000313" key="14">
    <source>
        <dbReference type="EMBL" id="KAH0862000.1"/>
    </source>
</evidence>
<keyword evidence="8" id="KW-0408">Iron</keyword>
<keyword evidence="10 12" id="KW-0472">Membrane</keyword>
<dbReference type="InterPro" id="IPR015876">
    <property type="entry name" value="Acyl-CoA_DS"/>
</dbReference>